<protein>
    <submittedName>
        <fullName evidence="8">Ferredoxin</fullName>
    </submittedName>
</protein>
<keyword evidence="9" id="KW-1185">Reference proteome</keyword>
<keyword evidence="3" id="KW-0479">Metal-binding</keyword>
<dbReference type="Proteomes" id="UP000256913">
    <property type="component" value="Unassembled WGS sequence"/>
</dbReference>
<comment type="caution">
    <text evidence="8">The sequence shown here is derived from an EMBL/GenBank/DDBJ whole genome shotgun (WGS) entry which is preliminary data.</text>
</comment>
<organism evidence="8 9">
    <name type="scientific">Asanoa ferruginea</name>
    <dbReference type="NCBI Taxonomy" id="53367"/>
    <lineage>
        <taxon>Bacteria</taxon>
        <taxon>Bacillati</taxon>
        <taxon>Actinomycetota</taxon>
        <taxon>Actinomycetes</taxon>
        <taxon>Micromonosporales</taxon>
        <taxon>Micromonosporaceae</taxon>
        <taxon>Asanoa</taxon>
    </lineage>
</organism>
<name>A0A3D9ZM91_9ACTN</name>
<proteinExistence type="predicted"/>
<dbReference type="AlphaFoldDB" id="A0A3D9ZM91"/>
<dbReference type="EMBL" id="QUMQ01000001">
    <property type="protein sequence ID" value="REF98327.1"/>
    <property type="molecule type" value="Genomic_DNA"/>
</dbReference>
<evidence type="ECO:0000313" key="8">
    <source>
        <dbReference type="EMBL" id="REF98327.1"/>
    </source>
</evidence>
<keyword evidence="6" id="KW-0411">Iron-sulfur</keyword>
<dbReference type="PANTHER" id="PTHR36923">
    <property type="entry name" value="FERREDOXIN"/>
    <property type="match status" value="1"/>
</dbReference>
<evidence type="ECO:0000256" key="3">
    <source>
        <dbReference type="ARBA" id="ARBA00022723"/>
    </source>
</evidence>
<evidence type="ECO:0000256" key="2">
    <source>
        <dbReference type="ARBA" id="ARBA00022448"/>
    </source>
</evidence>
<evidence type="ECO:0000256" key="1">
    <source>
        <dbReference type="ARBA" id="ARBA00001927"/>
    </source>
</evidence>
<evidence type="ECO:0000313" key="9">
    <source>
        <dbReference type="Proteomes" id="UP000256913"/>
    </source>
</evidence>
<dbReference type="GO" id="GO:0046872">
    <property type="term" value="F:metal ion binding"/>
    <property type="evidence" value="ECO:0007669"/>
    <property type="project" value="UniProtKB-KW"/>
</dbReference>
<gene>
    <name evidence="8" type="ORF">DFJ67_4344</name>
</gene>
<keyword evidence="2" id="KW-0813">Transport</keyword>
<accession>A0A3D9ZM91</accession>
<evidence type="ECO:0000256" key="4">
    <source>
        <dbReference type="ARBA" id="ARBA00022982"/>
    </source>
</evidence>
<evidence type="ECO:0000256" key="5">
    <source>
        <dbReference type="ARBA" id="ARBA00023004"/>
    </source>
</evidence>
<reference evidence="8 9" key="1">
    <citation type="submission" date="2018-08" db="EMBL/GenBank/DDBJ databases">
        <title>Sequencing the genomes of 1000 actinobacteria strains.</title>
        <authorList>
            <person name="Klenk H.-P."/>
        </authorList>
    </citation>
    <scope>NUCLEOTIDE SEQUENCE [LARGE SCALE GENOMIC DNA]</scope>
    <source>
        <strain evidence="8 9">DSM 44099</strain>
    </source>
</reference>
<sequence length="81" mass="8659">MTGRGAEQTKERTMKDGTMNVTVDWNLCDGNGNCTAEAPEVFALNDDDELDVLLTEPGEELRAGVEMAAAACPKRAITIEG</sequence>
<evidence type="ECO:0000256" key="6">
    <source>
        <dbReference type="ARBA" id="ARBA00023014"/>
    </source>
</evidence>
<keyword evidence="4" id="KW-0249">Electron transport</keyword>
<dbReference type="GO" id="GO:0051538">
    <property type="term" value="F:3 iron, 4 sulfur cluster binding"/>
    <property type="evidence" value="ECO:0007669"/>
    <property type="project" value="UniProtKB-KW"/>
</dbReference>
<keyword evidence="5" id="KW-0408">Iron</keyword>
<evidence type="ECO:0000256" key="7">
    <source>
        <dbReference type="ARBA" id="ARBA00023291"/>
    </source>
</evidence>
<dbReference type="PANTHER" id="PTHR36923:SF3">
    <property type="entry name" value="FERREDOXIN"/>
    <property type="match status" value="1"/>
</dbReference>
<dbReference type="InterPro" id="IPR051269">
    <property type="entry name" value="Fe-S_cluster_ET"/>
</dbReference>
<dbReference type="Gene3D" id="3.30.70.20">
    <property type="match status" value="1"/>
</dbReference>
<keyword evidence="7" id="KW-0003">3Fe-4S</keyword>
<comment type="cofactor">
    <cofactor evidence="1">
        <name>[3Fe-4S] cluster</name>
        <dbReference type="ChEBI" id="CHEBI:21137"/>
    </cofactor>
</comment>
<dbReference type="SUPFAM" id="SSF54862">
    <property type="entry name" value="4Fe-4S ferredoxins"/>
    <property type="match status" value="1"/>
</dbReference>
<dbReference type="Pfam" id="PF13459">
    <property type="entry name" value="Fer4_15"/>
    <property type="match status" value="1"/>
</dbReference>